<proteinExistence type="predicted"/>
<dbReference type="VEuPathDB" id="TriTrypDB:TcBrA4_0057200"/>
<dbReference type="AlphaFoldDB" id="A0A2V2VII3"/>
<name>A0A2V2VII3_TRYCR</name>
<dbReference type="Proteomes" id="UP000246121">
    <property type="component" value="Unassembled WGS sequence"/>
</dbReference>
<reference evidence="1 2" key="1">
    <citation type="journal article" date="2018" name="Microb. Genom.">
        <title>Expanding an expanded genome: long-read sequencing of Trypanosoma cruzi.</title>
        <authorList>
            <person name="Berna L."/>
            <person name="Rodriguez M."/>
            <person name="Chiribao M.L."/>
            <person name="Parodi-Talice A."/>
            <person name="Pita S."/>
            <person name="Rijo G."/>
            <person name="Alvarez-Valin F."/>
            <person name="Robello C."/>
        </authorList>
    </citation>
    <scope>NUCLEOTIDE SEQUENCE [LARGE SCALE GENOMIC DNA]</scope>
    <source>
        <strain evidence="1 2">Dm28c</strain>
    </source>
</reference>
<dbReference type="VEuPathDB" id="TriTrypDB:TCSYLVIO_005465"/>
<dbReference type="VEuPathDB" id="TriTrypDB:Tc_MARK_4126"/>
<dbReference type="EMBL" id="PRFA01000019">
    <property type="protein sequence ID" value="PWU96229.1"/>
    <property type="molecule type" value="Genomic_DNA"/>
</dbReference>
<dbReference type="VEuPathDB" id="TriTrypDB:BCY84_03119"/>
<evidence type="ECO:0000313" key="1">
    <source>
        <dbReference type="EMBL" id="PWU96229.1"/>
    </source>
</evidence>
<dbReference type="VEuPathDB" id="TriTrypDB:TcCLB.503893.170"/>
<accession>A0A2V2VII3</accession>
<dbReference type="VEuPathDB" id="TriTrypDB:TcG_01689"/>
<gene>
    <name evidence="1" type="ORF">C4B63_19g269</name>
</gene>
<organism evidence="1 2">
    <name type="scientific">Trypanosoma cruzi</name>
    <dbReference type="NCBI Taxonomy" id="5693"/>
    <lineage>
        <taxon>Eukaryota</taxon>
        <taxon>Discoba</taxon>
        <taxon>Euglenozoa</taxon>
        <taxon>Kinetoplastea</taxon>
        <taxon>Metakinetoplastina</taxon>
        <taxon>Trypanosomatida</taxon>
        <taxon>Trypanosomatidae</taxon>
        <taxon>Trypanosoma</taxon>
        <taxon>Schizotrypanum</taxon>
    </lineage>
</organism>
<dbReference type="VEuPathDB" id="TriTrypDB:C4B63_19g269"/>
<evidence type="ECO:0000313" key="2">
    <source>
        <dbReference type="Proteomes" id="UP000246121"/>
    </source>
</evidence>
<dbReference type="VEuPathDB" id="TriTrypDB:TCDM_07641"/>
<dbReference type="VEuPathDB" id="TriTrypDB:C3747_9g287"/>
<dbReference type="VEuPathDB" id="TriTrypDB:TcYC6_0074280"/>
<sequence>MLRRCWIFYCPIQYTTLSSTAGKLNEILDLRVQKTPVPSEVLKQFIRTEVMPLLAGTSVDRRHDSSELRRFMGQLLRDSAFAAVVLRARPGGAYVNTIVDCIKHDHERMQFINKMTSNQASRIIEHLCRVGVNDSAVYAPLAARLDFCVLKEVGRAMFSLAEERMHQEVVSFIVPLYCGEKWELTFDGGVGYTNQWNKNCNVFDAVRVLRVLSKSVRGVVEQQRFDAAKGTIYPLPVESIHQLRTNLTVFIIQNSEILRGGHWINFTRAMVHFPTEFKTMKYLERHPSVLQAVDSQNLPRRASRLGLSETVDTDDMAALGLNYVFAPVEQQEKVKKKKLQQSTADGSEKENEGRFDVPSIDLTKLLPIIEDVPLPKAVQQRRLQLVMRAIMNDMDTLHFTDLVRFIQALRRMEGSSEFSSSLNAAISAVSRILDNGSKNTTVYIPYDRLVNLANLLTAFRLKSCKGFVNYLFCFLPAVHSMTVDEATSLMNALAAVAELDGVERCVRVGEQILDKVGHNFDGATLPLVLSHPLQCAKLLRATVLLGAAPSSGAIKRIFGDTNEELKVSSNLREAGASVLFDVARSLYHFSRLKTTETGWAETVWSKGIVGALIPLLTQLTSEFHQEVLSSRENGRSSTSYIPLAWRSSMEAVFPWVDVNLDTVSLTTMQQRIEEVYPFLRQIALMAVCIAEAQRKSLAKTNPVAEPLVFSSNAVVHMLFFLLMFEQILYHGTWQAEIDSSAASANGVKEKMQKMKEDYITILSTTVCKDEEGNGVTALSLIDHLFSPESGRDQSHSVLDRSSILEITTNLPFSVSLVVSQGPINEFFCERAVAAVISVND</sequence>
<comment type="caution">
    <text evidence="1">The sequence shown here is derived from an EMBL/GenBank/DDBJ whole genome shotgun (WGS) entry which is preliminary data.</text>
</comment>
<dbReference type="VEuPathDB" id="TriTrypDB:TcCLB.508505.20"/>
<dbReference type="VEuPathDB" id="TriTrypDB:ECC02_003651"/>
<dbReference type="VEuPathDB" id="TriTrypDB:TcCL_ESM04433"/>
<protein>
    <submittedName>
        <fullName evidence="1">Uncharacterized protein</fullName>
    </submittedName>
</protein>